<dbReference type="GO" id="GO:0005737">
    <property type="term" value="C:cytoplasm"/>
    <property type="evidence" value="ECO:0007669"/>
    <property type="project" value="TreeGrafter"/>
</dbReference>
<dbReference type="PROSITE" id="PS50010">
    <property type="entry name" value="DH_2"/>
    <property type="match status" value="1"/>
</dbReference>
<evidence type="ECO:0000256" key="1">
    <source>
        <dbReference type="ARBA" id="ARBA00022658"/>
    </source>
</evidence>
<dbReference type="Proteomes" id="UP000095300">
    <property type="component" value="Unassembled WGS sequence"/>
</dbReference>
<name>A0A1I8P6M2_STOCA</name>
<dbReference type="Pfam" id="PF00621">
    <property type="entry name" value="RhoGEF"/>
    <property type="match status" value="1"/>
</dbReference>
<gene>
    <name evidence="3" type="primary">106084321</name>
</gene>
<dbReference type="InterPro" id="IPR051336">
    <property type="entry name" value="RhoGEF_Guanine_NuclExch_SF"/>
</dbReference>
<feature type="domain" description="DH" evidence="2">
    <location>
        <begin position="473"/>
        <end position="646"/>
    </location>
</feature>
<sequence length="816" mass="94920">MSNNKPRHVFQRDRTFAKYESNQRRWSAINDDLTITNRTTKGHPANDEIIIRNISTSNSDLLDCPIDLKETKEAPSFRTYKSRFSSTPLLLEDTSETNENSPGTPEPALWGVKQKLLLFENINAEERKPRKLHRPGRKPEYEIRKFVSKWHMGHKETAKHASSEDIFLQARVQPKERLYAEVARKNDFTKQQTIALLQKESENSCATPKIAYISPFNNAPDDNFGEADNHSTTEAINPSLQSPTASCIQDSKKAKERTSSHDSNALQAISEVVATILEQKSRNSSDLQYDRSNDNLPLAQVKPIANKSFLTPTFKTLLSMDDEQHFEEERKHLIESENENENKHRLSQVNSSSLYSTSQKDFFEAKQPQNDNDISPKTDEIPSDVSNEMKVLAKPINKSLALLKDENSAFDSNPERVEVLIKRNNKELTRNYASLTAAQTVRIRGEKYISLRPPQSDVEDEDHQEMYAKGQKSIQPILDELIKTEETYVESLWDGLKNYGSLFERKDLPLALKGKKYVLFCNMEQIAEFHRDEFLPMLQRNRGDLKQLFDEFQIFIEQNCFYCYVLYAINNQKSLELCDGFKKYFKTLQTECNDTLGINSFILQPIQRIARYPLLLKEFIKKLFDKYPLKPVIDSCCRLDKKFQDLLSAINNSEVINDLACLNETHEFNIFFQGKFRNVGEFNVHDHHLKRSYRSKVFAYDKCIIYTEIKRKEVVFRGRYPREHLGISTQSKSFTLFYNKRKQQECDFMGDHLLIKQWQQLILDIISAYASEERMRIKQLHMRKNGEVSQMRIKPAANLLLFRDSNRFSTDIETFS</sequence>
<dbReference type="EnsemblMetazoa" id="SCAU005298-RC">
    <property type="protein sequence ID" value="SCAU005298-PC"/>
    <property type="gene ID" value="SCAU005298"/>
</dbReference>
<dbReference type="InterPro" id="IPR000219">
    <property type="entry name" value="DH_dom"/>
</dbReference>
<protein>
    <recommendedName>
        <fullName evidence="2">DH domain-containing protein</fullName>
    </recommendedName>
</protein>
<dbReference type="SMART" id="SM00325">
    <property type="entry name" value="RhoGEF"/>
    <property type="match status" value="1"/>
</dbReference>
<organism evidence="3 4">
    <name type="scientific">Stomoxys calcitrans</name>
    <name type="common">Stable fly</name>
    <name type="synonym">Conops calcitrans</name>
    <dbReference type="NCBI Taxonomy" id="35570"/>
    <lineage>
        <taxon>Eukaryota</taxon>
        <taxon>Metazoa</taxon>
        <taxon>Ecdysozoa</taxon>
        <taxon>Arthropoda</taxon>
        <taxon>Hexapoda</taxon>
        <taxon>Insecta</taxon>
        <taxon>Pterygota</taxon>
        <taxon>Neoptera</taxon>
        <taxon>Endopterygota</taxon>
        <taxon>Diptera</taxon>
        <taxon>Brachycera</taxon>
        <taxon>Muscomorpha</taxon>
        <taxon>Muscoidea</taxon>
        <taxon>Muscidae</taxon>
        <taxon>Stomoxys</taxon>
    </lineage>
</organism>
<accession>A0A1I8P6M2</accession>
<evidence type="ECO:0000259" key="2">
    <source>
        <dbReference type="PROSITE" id="PS50010"/>
    </source>
</evidence>
<dbReference type="Gene3D" id="1.20.900.10">
    <property type="entry name" value="Dbl homology (DH) domain"/>
    <property type="match status" value="1"/>
</dbReference>
<evidence type="ECO:0000313" key="4">
    <source>
        <dbReference type="Proteomes" id="UP000095300"/>
    </source>
</evidence>
<dbReference type="KEGG" id="scac:106084321"/>
<evidence type="ECO:0000313" key="3">
    <source>
        <dbReference type="EnsemblMetazoa" id="SCAU005298-PC"/>
    </source>
</evidence>
<keyword evidence="4" id="KW-1185">Reference proteome</keyword>
<keyword evidence="1" id="KW-0344">Guanine-nucleotide releasing factor</keyword>
<dbReference type="SUPFAM" id="SSF48065">
    <property type="entry name" value="DBL homology domain (DH-domain)"/>
    <property type="match status" value="1"/>
</dbReference>
<dbReference type="OrthoDB" id="6152532at2759"/>
<dbReference type="PANTHER" id="PTHR22826:SF209">
    <property type="entry name" value="DH DOMAIN-CONTAINING PROTEIN"/>
    <property type="match status" value="1"/>
</dbReference>
<dbReference type="GO" id="GO:0005085">
    <property type="term" value="F:guanyl-nucleotide exchange factor activity"/>
    <property type="evidence" value="ECO:0007669"/>
    <property type="project" value="UniProtKB-KW"/>
</dbReference>
<dbReference type="PANTHER" id="PTHR22826">
    <property type="entry name" value="RHO GUANINE EXCHANGE FACTOR-RELATED"/>
    <property type="match status" value="1"/>
</dbReference>
<dbReference type="InterPro" id="IPR035899">
    <property type="entry name" value="DBL_dom_sf"/>
</dbReference>
<dbReference type="VEuPathDB" id="VectorBase:SCAU005298"/>
<dbReference type="AlphaFoldDB" id="A0A1I8P6M2"/>
<proteinExistence type="predicted"/>
<reference evidence="3" key="1">
    <citation type="submission" date="2020-05" db="UniProtKB">
        <authorList>
            <consortium name="EnsemblMetazoa"/>
        </authorList>
    </citation>
    <scope>IDENTIFICATION</scope>
    <source>
        <strain evidence="3">USDA</strain>
    </source>
</reference>